<evidence type="ECO:0008006" key="4">
    <source>
        <dbReference type="Google" id="ProtNLM"/>
    </source>
</evidence>
<feature type="region of interest" description="Disordered" evidence="1">
    <location>
        <begin position="1"/>
        <end position="20"/>
    </location>
</feature>
<reference evidence="2 3" key="1">
    <citation type="submission" date="2017-07" db="EMBL/GenBank/DDBJ databases">
        <title>Draft whole genome sequences of clinical Proprionibacteriaceae strains.</title>
        <authorList>
            <person name="Bernier A.-M."/>
            <person name="Bernard K."/>
            <person name="Domingo M.-C."/>
        </authorList>
    </citation>
    <scope>NUCLEOTIDE SEQUENCE [LARGE SCALE GENOMIC DNA]</scope>
    <source>
        <strain evidence="2 3">NML 130396</strain>
    </source>
</reference>
<organism evidence="2 3">
    <name type="scientific">Enemella dayhoffiae</name>
    <dbReference type="NCBI Taxonomy" id="2016507"/>
    <lineage>
        <taxon>Bacteria</taxon>
        <taxon>Bacillati</taxon>
        <taxon>Actinomycetota</taxon>
        <taxon>Actinomycetes</taxon>
        <taxon>Propionibacteriales</taxon>
        <taxon>Propionibacteriaceae</taxon>
        <taxon>Enemella</taxon>
    </lineage>
</organism>
<evidence type="ECO:0000256" key="1">
    <source>
        <dbReference type="SAM" id="MobiDB-lite"/>
    </source>
</evidence>
<dbReference type="SUPFAM" id="SSF49265">
    <property type="entry name" value="Fibronectin type III"/>
    <property type="match status" value="1"/>
</dbReference>
<dbReference type="EMBL" id="NMVQ01000003">
    <property type="protein sequence ID" value="OYO24496.1"/>
    <property type="molecule type" value="Genomic_DNA"/>
</dbReference>
<dbReference type="InterPro" id="IPR036116">
    <property type="entry name" value="FN3_sf"/>
</dbReference>
<evidence type="ECO:0000313" key="2">
    <source>
        <dbReference type="EMBL" id="OYO24496.1"/>
    </source>
</evidence>
<dbReference type="Proteomes" id="UP000216311">
    <property type="component" value="Unassembled WGS sequence"/>
</dbReference>
<keyword evidence="3" id="KW-1185">Reference proteome</keyword>
<gene>
    <name evidence="2" type="ORF">CGZ93_03665</name>
</gene>
<proteinExistence type="predicted"/>
<dbReference type="Gene3D" id="2.60.40.10">
    <property type="entry name" value="Immunoglobulins"/>
    <property type="match status" value="1"/>
</dbReference>
<dbReference type="InterPro" id="IPR013783">
    <property type="entry name" value="Ig-like_fold"/>
</dbReference>
<dbReference type="AlphaFoldDB" id="A0A255HAY7"/>
<dbReference type="GO" id="GO:0005975">
    <property type="term" value="P:carbohydrate metabolic process"/>
    <property type="evidence" value="ECO:0007669"/>
    <property type="project" value="UniProtKB-ARBA"/>
</dbReference>
<protein>
    <recommendedName>
        <fullName evidence="4">Fibronectin type-III domain-containing protein</fullName>
    </recommendedName>
</protein>
<feature type="region of interest" description="Disordered" evidence="1">
    <location>
        <begin position="86"/>
        <end position="123"/>
    </location>
</feature>
<evidence type="ECO:0000313" key="3">
    <source>
        <dbReference type="Proteomes" id="UP000216311"/>
    </source>
</evidence>
<comment type="caution">
    <text evidence="2">The sequence shown here is derived from an EMBL/GenBank/DDBJ whole genome shotgun (WGS) entry which is preliminary data.</text>
</comment>
<sequence length="123" mass="12593">MGPSRSEGPPGPFAITSSNDLSSCNGGRTFPVTWSPSAGAVRYTVYASNQGSQTVTGTSATLSCPTQAGTFTVTVIAYNERMQGTNAPTVGYHEPVPLDDHTPSPTTGPVSTFGVAPAAATRR</sequence>
<name>A0A255HAY7_9ACTN</name>
<accession>A0A255HAY7</accession>